<comment type="caution">
    <text evidence="2">The sequence shown here is derived from an EMBL/GenBank/DDBJ whole genome shotgun (WGS) entry which is preliminary data.</text>
</comment>
<feature type="compositionally biased region" description="Low complexity" evidence="1">
    <location>
        <begin position="361"/>
        <end position="410"/>
    </location>
</feature>
<feature type="compositionally biased region" description="Low complexity" evidence="1">
    <location>
        <begin position="163"/>
        <end position="178"/>
    </location>
</feature>
<evidence type="ECO:0000256" key="1">
    <source>
        <dbReference type="SAM" id="MobiDB-lite"/>
    </source>
</evidence>
<sequence>MEEHRNSAWYRQLSPYWAKSLPKAGKPILPTVTKAKAAKASPAESSPATSGEQSGASSSKAAEKRPVGRPKALPTKEPGQQTLGQFLKTPGNGSSPAPPKESSSAPDADMTGTDTASLQPIQGTEVTNSGTPSSTADVTRSSVSDVDSSLAAMEIDTDTTCLSTPSESQSSGSDGDSSAAGMDIDTASTADNEPVEGQTLQAESSEVGSTTQTEGDSKVGKAGSNNKNNNKNKNNKNNNKGNNQSNNKNKNNNNSAINEKKTQTSNAPSSTPSSGPGSSQSQVTNKPSGVNKKKRPSFKEYLAWMKAQRQAADATNDPPAPLSSGPDIPPSNTPPDSAISPAPTPSAQTSSTPAPLPPTPTLSTPSSGAPPSSTPSAASTLSTSIPSTASTQPATVPSTSSVPSVPIFTTLNNSSPPPPVVGITQPSDFNFNRTSQAISIPGKREGSLGLPPPEKRRKPSSSIENGDDARDALKAVMTEENVSGSQP</sequence>
<keyword evidence="3" id="KW-1185">Reference proteome</keyword>
<dbReference type="Proteomes" id="UP000750502">
    <property type="component" value="Unassembled WGS sequence"/>
</dbReference>
<feature type="compositionally biased region" description="Low complexity" evidence="1">
    <location>
        <begin position="225"/>
        <end position="254"/>
    </location>
</feature>
<feature type="compositionally biased region" description="Polar residues" evidence="1">
    <location>
        <begin position="424"/>
        <end position="438"/>
    </location>
</feature>
<feature type="region of interest" description="Disordered" evidence="1">
    <location>
        <begin position="32"/>
        <end position="468"/>
    </location>
</feature>
<reference evidence="2" key="2">
    <citation type="submission" date="2020-10" db="EMBL/GenBank/DDBJ databases">
        <authorList>
            <person name="Peck L.D."/>
            <person name="Nowell R.W."/>
            <person name="Flood J."/>
            <person name="Ryan M.J."/>
            <person name="Barraclough T.G."/>
        </authorList>
    </citation>
    <scope>NUCLEOTIDE SEQUENCE</scope>
    <source>
        <strain evidence="2">IMI 127659i</strain>
    </source>
</reference>
<feature type="compositionally biased region" description="Polar residues" evidence="1">
    <location>
        <begin position="50"/>
        <end position="60"/>
    </location>
</feature>
<name>A0A9P7LDB5_9HYPO</name>
<feature type="compositionally biased region" description="Low complexity" evidence="1">
    <location>
        <begin position="263"/>
        <end position="282"/>
    </location>
</feature>
<evidence type="ECO:0000313" key="3">
    <source>
        <dbReference type="Proteomes" id="UP000750502"/>
    </source>
</evidence>
<proteinExistence type="predicted"/>
<protein>
    <submittedName>
        <fullName evidence="2">Uncharacterized protein</fullName>
    </submittedName>
</protein>
<organism evidence="2 3">
    <name type="scientific">Fusarium xylarioides</name>
    <dbReference type="NCBI Taxonomy" id="221167"/>
    <lineage>
        <taxon>Eukaryota</taxon>
        <taxon>Fungi</taxon>
        <taxon>Dikarya</taxon>
        <taxon>Ascomycota</taxon>
        <taxon>Pezizomycotina</taxon>
        <taxon>Sordariomycetes</taxon>
        <taxon>Hypocreomycetidae</taxon>
        <taxon>Hypocreales</taxon>
        <taxon>Nectriaceae</taxon>
        <taxon>Fusarium</taxon>
        <taxon>Fusarium fujikuroi species complex</taxon>
    </lineage>
</organism>
<dbReference type="AlphaFoldDB" id="A0A9P7LDB5"/>
<feature type="compositionally biased region" description="Polar residues" evidence="1">
    <location>
        <begin position="112"/>
        <end position="132"/>
    </location>
</feature>
<feature type="compositionally biased region" description="Low complexity" evidence="1">
    <location>
        <begin position="133"/>
        <end position="152"/>
    </location>
</feature>
<evidence type="ECO:0000313" key="2">
    <source>
        <dbReference type="EMBL" id="KAG5770726.1"/>
    </source>
</evidence>
<feature type="compositionally biased region" description="Polar residues" evidence="1">
    <location>
        <begin position="198"/>
        <end position="214"/>
    </location>
</feature>
<dbReference type="EMBL" id="JADFTT010000052">
    <property type="protein sequence ID" value="KAG5770726.1"/>
    <property type="molecule type" value="Genomic_DNA"/>
</dbReference>
<reference evidence="2" key="1">
    <citation type="journal article" date="2020" name="bioRxiv">
        <title>Historical genomics reveals the evolutionary mechanisms behind multiple outbreaks of the host-specific coffee wilt pathogen Fusarium xylarioides.</title>
        <authorList>
            <person name="Peck D."/>
            <person name="Nowell R.W."/>
            <person name="Flood J."/>
            <person name="Ryan M.J."/>
            <person name="Barraclough T.G."/>
        </authorList>
    </citation>
    <scope>NUCLEOTIDE SEQUENCE</scope>
    <source>
        <strain evidence="2">IMI 127659i</strain>
    </source>
</reference>
<gene>
    <name evidence="2" type="ORF">H9Q72_002515</name>
</gene>
<feature type="compositionally biased region" description="Low complexity" evidence="1">
    <location>
        <begin position="334"/>
        <end position="353"/>
    </location>
</feature>
<feature type="compositionally biased region" description="Low complexity" evidence="1">
    <location>
        <begin position="32"/>
        <end position="49"/>
    </location>
</feature>
<accession>A0A9P7LDB5</accession>